<keyword evidence="2" id="KW-1185">Reference proteome</keyword>
<sequence>MKGKPIVYFSARHTLSPAFRRAMKSLSRHVTIVGENEDPETAYASINDCDVFLLYLHPGFCQKLFLIYELGVALVLRRPIVVIRETDLKFSEISIPNHFYDIKLLIPPSKSGPFQTCNVFGKTYNSPLALGDVLTYGYENSVVFCPELQAKCIALLLDKIFSLSRELGSLLKRRNNSAVNIKLQNSKSMLGVHGYSKQAEYGFSKDKISLLPLNGYENDKLKTNSLLNERKLEKLSSNEKRTSINDTPEISINHLGGQDQHFTDNTSENPFEPVNPVIYEFQDPSQEDADEGLVMSDSSSTCDVTYLNDKTFIASANTSPLPSPIAPREIYYPTALPVYPMELCFPPFQIEKLHFDKHALQIAKADKLPSIVRRRIMRKEL</sequence>
<dbReference type="Proteomes" id="UP001152795">
    <property type="component" value="Unassembled WGS sequence"/>
</dbReference>
<comment type="caution">
    <text evidence="1">The sequence shown here is derived from an EMBL/GenBank/DDBJ whole genome shotgun (WGS) entry which is preliminary data.</text>
</comment>
<dbReference type="OrthoDB" id="10443186at2759"/>
<dbReference type="EMBL" id="CACRXK020002493">
    <property type="protein sequence ID" value="CAB3994580.1"/>
    <property type="molecule type" value="Genomic_DNA"/>
</dbReference>
<name>A0A6S7HEY4_PARCT</name>
<gene>
    <name evidence="1" type="ORF">PACLA_8A009733</name>
</gene>
<organism evidence="1 2">
    <name type="scientific">Paramuricea clavata</name>
    <name type="common">Red gorgonian</name>
    <name type="synonym">Violescent sea-whip</name>
    <dbReference type="NCBI Taxonomy" id="317549"/>
    <lineage>
        <taxon>Eukaryota</taxon>
        <taxon>Metazoa</taxon>
        <taxon>Cnidaria</taxon>
        <taxon>Anthozoa</taxon>
        <taxon>Octocorallia</taxon>
        <taxon>Malacalcyonacea</taxon>
        <taxon>Plexauridae</taxon>
        <taxon>Paramuricea</taxon>
    </lineage>
</organism>
<protein>
    <submittedName>
        <fullName evidence="1">Uncharacterized protein</fullName>
    </submittedName>
</protein>
<reference evidence="1" key="1">
    <citation type="submission" date="2020-04" db="EMBL/GenBank/DDBJ databases">
        <authorList>
            <person name="Alioto T."/>
            <person name="Alioto T."/>
            <person name="Gomez Garrido J."/>
        </authorList>
    </citation>
    <scope>NUCLEOTIDE SEQUENCE</scope>
    <source>
        <strain evidence="1">A484AB</strain>
    </source>
</reference>
<accession>A0A6S7HEY4</accession>
<evidence type="ECO:0000313" key="2">
    <source>
        <dbReference type="Proteomes" id="UP001152795"/>
    </source>
</evidence>
<evidence type="ECO:0000313" key="1">
    <source>
        <dbReference type="EMBL" id="CAB3994580.1"/>
    </source>
</evidence>
<proteinExistence type="predicted"/>
<dbReference type="AlphaFoldDB" id="A0A6S7HEY4"/>